<dbReference type="EMBL" id="KN846980">
    <property type="protein sequence ID" value="KIW98885.1"/>
    <property type="molecule type" value="Genomic_DNA"/>
</dbReference>
<evidence type="ECO:0000313" key="1">
    <source>
        <dbReference type="EMBL" id="KIW98885.1"/>
    </source>
</evidence>
<sequence length="477" mass="53225">MAQLAFVNLSHPSDVQNRNVQTNIRRHVMEDIGRSRRKRPRATVIPLQVRTRPPGKKLKGDRKSMVEITYASGKDVHHLQPCWSPNPCGILGLDLDARTLQILHFVRSVADYKHRAYLTIWIRMGLSDPTALKLSMASSSLFWDQAHGKPDSVEYNDNPESTRYYFEGLGQLSKRLRDPHESVSAGVIASILGCICHDLTVGNWDRWAVHLNGLHRISNLRGGFEGLENSIALIAFWLDIAGRTVLNSPPWFPIPREICMPEVEEVPPALERLLVGLGSAYPQLSPVLCVLRMMSWVAETVNRDSDSTQFWKNEVWAIHLIGPVTHRLLSIPRLSDDPTKESDASVVGEMVRLSCLIALSGLKKGFCLNSSDMVPLQAKFAELAARNLRETDSRLQDLRLWALVTSALLRPSDARLPLISHIQGHIVSQGLVDARAAVDIARALVWIEALEAHEEIGLVEQINGDDVSCFSPPKFVG</sequence>
<protein>
    <recommendedName>
        <fullName evidence="3">Transcription factor domain-containing protein</fullName>
    </recommendedName>
</protein>
<reference evidence="1" key="1">
    <citation type="submission" date="2015-01" db="EMBL/GenBank/DDBJ databases">
        <title>The Genome Sequence of Cladophialophora bantiana CBS 173.52.</title>
        <authorList>
            <consortium name="The Broad Institute Genomics Platform"/>
            <person name="Cuomo C."/>
            <person name="de Hoog S."/>
            <person name="Gorbushina A."/>
            <person name="Stielow B."/>
            <person name="Teixiera M."/>
            <person name="Abouelleil A."/>
            <person name="Chapman S.B."/>
            <person name="Priest M."/>
            <person name="Young S.K."/>
            <person name="Wortman J."/>
            <person name="Nusbaum C."/>
            <person name="Birren B."/>
        </authorList>
    </citation>
    <scope>NUCLEOTIDE SEQUENCE [LARGE SCALE GENOMIC DNA]</scope>
    <source>
        <strain evidence="1">CBS 173.52</strain>
    </source>
</reference>
<dbReference type="OrthoDB" id="3469225at2759"/>
<dbReference type="GeneID" id="27693476"/>
<gene>
    <name evidence="1" type="ORF">Z519_00548</name>
</gene>
<organism evidence="1 2">
    <name type="scientific">Cladophialophora bantiana (strain ATCC 10958 / CBS 173.52 / CDC B-1940 / NIH 8579)</name>
    <name type="common">Xylohypha bantiana</name>
    <dbReference type="NCBI Taxonomy" id="1442370"/>
    <lineage>
        <taxon>Eukaryota</taxon>
        <taxon>Fungi</taxon>
        <taxon>Dikarya</taxon>
        <taxon>Ascomycota</taxon>
        <taxon>Pezizomycotina</taxon>
        <taxon>Eurotiomycetes</taxon>
        <taxon>Chaetothyriomycetidae</taxon>
        <taxon>Chaetothyriales</taxon>
        <taxon>Herpotrichiellaceae</taxon>
        <taxon>Cladophialophora</taxon>
    </lineage>
</organism>
<proteinExistence type="predicted"/>
<dbReference type="PANTHER" id="PTHR37540:SF5">
    <property type="entry name" value="TRANSCRIPTION FACTOR DOMAIN-CONTAINING PROTEIN"/>
    <property type="match status" value="1"/>
</dbReference>
<dbReference type="HOGENOM" id="CLU_036096_1_0_1"/>
<dbReference type="VEuPathDB" id="FungiDB:Z519_00548"/>
<accession>A0A0D2I6I3</accession>
<evidence type="ECO:0000313" key="2">
    <source>
        <dbReference type="Proteomes" id="UP000053789"/>
    </source>
</evidence>
<name>A0A0D2I6I3_CLAB1</name>
<dbReference type="AlphaFoldDB" id="A0A0D2I6I3"/>
<dbReference type="Pfam" id="PF11951">
    <property type="entry name" value="Fungal_trans_2"/>
    <property type="match status" value="1"/>
</dbReference>
<dbReference type="InterPro" id="IPR021858">
    <property type="entry name" value="Fun_TF"/>
</dbReference>
<dbReference type="PANTHER" id="PTHR37540">
    <property type="entry name" value="TRANSCRIPTION FACTOR (ACR-2), PUTATIVE-RELATED-RELATED"/>
    <property type="match status" value="1"/>
</dbReference>
<keyword evidence="2" id="KW-1185">Reference proteome</keyword>
<dbReference type="RefSeq" id="XP_016625554.1">
    <property type="nucleotide sequence ID" value="XM_016758305.1"/>
</dbReference>
<evidence type="ECO:0008006" key="3">
    <source>
        <dbReference type="Google" id="ProtNLM"/>
    </source>
</evidence>
<dbReference type="Proteomes" id="UP000053789">
    <property type="component" value="Unassembled WGS sequence"/>
</dbReference>